<evidence type="ECO:0000313" key="5">
    <source>
        <dbReference type="EMBL" id="QPC84005.1"/>
    </source>
</evidence>
<name>A0A7S8EBN3_9CHLR</name>
<keyword evidence="3" id="KW-0234">DNA repair</keyword>
<dbReference type="GO" id="GO:0006281">
    <property type="term" value="P:DNA repair"/>
    <property type="evidence" value="ECO:0007669"/>
    <property type="project" value="UniProtKB-KW"/>
</dbReference>
<dbReference type="InterPro" id="IPR011604">
    <property type="entry name" value="PDDEXK-like_dom_sf"/>
</dbReference>
<evidence type="ECO:0000256" key="1">
    <source>
        <dbReference type="ARBA" id="ARBA00022763"/>
    </source>
</evidence>
<sequence length="278" mass="32488">MMPHETRLPEDFIFSQSSLQDYVDCPRRFELKYLLRQRYPAPEVDNMLEFEHHMEQGEVFHRLVHQHIIGLPADLLQKHIPDADVRRWFDAYLQSGLSGVPERRYPEQTLTVPLGEYLLLAKFDLVALGEQVLIIDWKTSHKRPRREWMAKKLQTVVYRYVLTKGGAALNGGQPIAPEQIEMRYWYPDHAGETIAFPYDTAQFQADEAYLLGLLAEIEARDSFPLTDEAQRCAFCTYRSLCDRGREAGHLADWESFEEADFDLDDWSLNMDQIAEIEF</sequence>
<evidence type="ECO:0000256" key="3">
    <source>
        <dbReference type="ARBA" id="ARBA00023204"/>
    </source>
</evidence>
<keyword evidence="2" id="KW-0347">Helicase</keyword>
<keyword evidence="2" id="KW-0547">Nucleotide-binding</keyword>
<dbReference type="RefSeq" id="WP_195172069.1">
    <property type="nucleotide sequence ID" value="NZ_CP062983.1"/>
</dbReference>
<keyword evidence="1" id="KW-0227">DNA damage</keyword>
<dbReference type="Pfam" id="PF12705">
    <property type="entry name" value="PDDEXK_1"/>
    <property type="match status" value="1"/>
</dbReference>
<evidence type="ECO:0000259" key="4">
    <source>
        <dbReference type="Pfam" id="PF12705"/>
    </source>
</evidence>
<accession>A0A7S8EBN3</accession>
<keyword evidence="6" id="KW-1185">Reference proteome</keyword>
<dbReference type="AlphaFoldDB" id="A0A7S8EBN3"/>
<reference evidence="5 6" key="1">
    <citation type="submission" date="2020-02" db="EMBL/GenBank/DDBJ databases">
        <authorList>
            <person name="Zheng R.K."/>
            <person name="Sun C.M."/>
        </authorList>
    </citation>
    <scope>NUCLEOTIDE SEQUENCE [LARGE SCALE GENOMIC DNA]</scope>
    <source>
        <strain evidence="6">rifampicinis</strain>
    </source>
</reference>
<dbReference type="KEGG" id="pmet:G4Y79_06390"/>
<evidence type="ECO:0000256" key="2">
    <source>
        <dbReference type="ARBA" id="ARBA00022806"/>
    </source>
</evidence>
<dbReference type="GO" id="GO:0004386">
    <property type="term" value="F:helicase activity"/>
    <property type="evidence" value="ECO:0007669"/>
    <property type="project" value="UniProtKB-KW"/>
</dbReference>
<protein>
    <submittedName>
        <fullName evidence="5">PD-(D/E)XK nuclease family protein</fullName>
    </submittedName>
</protein>
<dbReference type="Gene3D" id="3.90.320.10">
    <property type="match status" value="1"/>
</dbReference>
<gene>
    <name evidence="5" type="ORF">G4Y79_06390</name>
</gene>
<keyword evidence="2" id="KW-0378">Hydrolase</keyword>
<dbReference type="Proteomes" id="UP000594468">
    <property type="component" value="Chromosome"/>
</dbReference>
<feature type="domain" description="PD-(D/E)XK endonuclease-like" evidence="4">
    <location>
        <begin position="14"/>
        <end position="242"/>
    </location>
</feature>
<dbReference type="InterPro" id="IPR038726">
    <property type="entry name" value="PDDEXK_AddAB-type"/>
</dbReference>
<organism evidence="5 6">
    <name type="scientific">Phototrophicus methaneseepsis</name>
    <dbReference type="NCBI Taxonomy" id="2710758"/>
    <lineage>
        <taxon>Bacteria</taxon>
        <taxon>Bacillati</taxon>
        <taxon>Chloroflexota</taxon>
        <taxon>Candidatus Thermofontia</taxon>
        <taxon>Phototrophicales</taxon>
        <taxon>Phototrophicaceae</taxon>
        <taxon>Phototrophicus</taxon>
    </lineage>
</organism>
<dbReference type="EMBL" id="CP062983">
    <property type="protein sequence ID" value="QPC84005.1"/>
    <property type="molecule type" value="Genomic_DNA"/>
</dbReference>
<proteinExistence type="predicted"/>
<evidence type="ECO:0000313" key="6">
    <source>
        <dbReference type="Proteomes" id="UP000594468"/>
    </source>
</evidence>
<keyword evidence="2" id="KW-0067">ATP-binding</keyword>